<evidence type="ECO:0000256" key="3">
    <source>
        <dbReference type="SAM" id="SignalP"/>
    </source>
</evidence>
<dbReference type="GO" id="GO:0005643">
    <property type="term" value="C:nuclear pore"/>
    <property type="evidence" value="ECO:0000318"/>
    <property type="project" value="GO_Central"/>
</dbReference>
<feature type="compositionally biased region" description="Low complexity" evidence="1">
    <location>
        <begin position="1074"/>
        <end position="1084"/>
    </location>
</feature>
<dbReference type="InterPro" id="IPR058779">
    <property type="entry name" value="Ig_NUP210_13th"/>
</dbReference>
<dbReference type="CTD" id="20201569"/>
<evidence type="ECO:0000259" key="7">
    <source>
        <dbReference type="Pfam" id="PF22967"/>
    </source>
</evidence>
<feature type="transmembrane region" description="Helical" evidence="2">
    <location>
        <begin position="1820"/>
        <end position="1841"/>
    </location>
</feature>
<feature type="chain" id="PRO_5010980163" description="BIG2 domain-containing protein" evidence="3">
    <location>
        <begin position="23"/>
        <end position="1919"/>
    </location>
</feature>
<feature type="domain" description="NUP210 Ig-like" evidence="8">
    <location>
        <begin position="128"/>
        <end position="234"/>
    </location>
</feature>
<keyword evidence="14" id="KW-1185">Reference proteome</keyword>
<dbReference type="InterPro" id="IPR055094">
    <property type="entry name" value="NUP210_Ig15"/>
</dbReference>
<organism evidence="13 14">
    <name type="scientific">Helobdella robusta</name>
    <name type="common">Californian leech</name>
    <dbReference type="NCBI Taxonomy" id="6412"/>
    <lineage>
        <taxon>Eukaryota</taxon>
        <taxon>Metazoa</taxon>
        <taxon>Spiralia</taxon>
        <taxon>Lophotrochozoa</taxon>
        <taxon>Annelida</taxon>
        <taxon>Clitellata</taxon>
        <taxon>Hirudinea</taxon>
        <taxon>Rhynchobdellida</taxon>
        <taxon>Glossiphoniidae</taxon>
        <taxon>Helobdella</taxon>
    </lineage>
</organism>
<evidence type="ECO:0000313" key="12">
    <source>
        <dbReference type="EMBL" id="ESO11648.1"/>
    </source>
</evidence>
<dbReference type="Pfam" id="PF26181">
    <property type="entry name" value="Ig_NUP210_13th"/>
    <property type="match status" value="1"/>
</dbReference>
<feature type="region of interest" description="Disordered" evidence="1">
    <location>
        <begin position="1070"/>
        <end position="1093"/>
    </location>
</feature>
<evidence type="ECO:0000259" key="5">
    <source>
        <dbReference type="Pfam" id="PF22962"/>
    </source>
</evidence>
<feature type="domain" description="NUP210 Ig-like" evidence="6">
    <location>
        <begin position="245"/>
        <end position="338"/>
    </location>
</feature>
<evidence type="ECO:0000259" key="9">
    <source>
        <dbReference type="Pfam" id="PF24935"/>
    </source>
</evidence>
<dbReference type="Pfam" id="PF24935">
    <property type="entry name" value="Ig_NUP210_6th"/>
    <property type="match status" value="1"/>
</dbReference>
<dbReference type="InterPro" id="IPR055097">
    <property type="entry name" value="Ig_NUP210_2nd"/>
</dbReference>
<dbReference type="InterPro" id="IPR045197">
    <property type="entry name" value="NUP210-like"/>
</dbReference>
<reference evidence="13" key="3">
    <citation type="submission" date="2015-06" db="UniProtKB">
        <authorList>
            <consortium name="EnsemblMetazoa"/>
        </authorList>
    </citation>
    <scope>IDENTIFICATION</scope>
</reference>
<gene>
    <name evidence="13" type="primary">20201569</name>
    <name evidence="12" type="ORF">HELRODRAFT_166662</name>
</gene>
<evidence type="ECO:0000256" key="1">
    <source>
        <dbReference type="SAM" id="MobiDB-lite"/>
    </source>
</evidence>
<accession>T1EYB9</accession>
<dbReference type="PANTHER" id="PTHR23019">
    <property type="entry name" value="NUCLEAR PORE MEMBRANE GLYCOPROTEIN GP210-RELATED"/>
    <property type="match status" value="1"/>
</dbReference>
<dbReference type="KEGG" id="hro:HELRODRAFT_166662"/>
<evidence type="ECO:0000259" key="4">
    <source>
        <dbReference type="Pfam" id="PF22959"/>
    </source>
</evidence>
<reference evidence="14" key="1">
    <citation type="submission" date="2012-12" db="EMBL/GenBank/DDBJ databases">
        <authorList>
            <person name="Hellsten U."/>
            <person name="Grimwood J."/>
            <person name="Chapman J.A."/>
            <person name="Shapiro H."/>
            <person name="Aerts A."/>
            <person name="Otillar R.P."/>
            <person name="Terry A.Y."/>
            <person name="Boore J.L."/>
            <person name="Simakov O."/>
            <person name="Marletaz F."/>
            <person name="Cho S.-J."/>
            <person name="Edsinger-Gonzales E."/>
            <person name="Havlak P."/>
            <person name="Kuo D.-H."/>
            <person name="Larsson T."/>
            <person name="Lv J."/>
            <person name="Arendt D."/>
            <person name="Savage R."/>
            <person name="Osoegawa K."/>
            <person name="de Jong P."/>
            <person name="Lindberg D.R."/>
            <person name="Seaver E.C."/>
            <person name="Weisblat D.A."/>
            <person name="Putnam N.H."/>
            <person name="Grigoriev I.V."/>
            <person name="Rokhsar D.S."/>
        </authorList>
    </citation>
    <scope>NUCLEOTIDE SEQUENCE</scope>
</reference>
<dbReference type="InterPro" id="IPR056898">
    <property type="entry name" value="Ig_NUP210_6th"/>
</dbReference>
<dbReference type="PANTHER" id="PTHR23019:SF0">
    <property type="entry name" value="NUCLEAR PORE MEMBRANE GLYCOPROTEIN 210"/>
    <property type="match status" value="1"/>
</dbReference>
<dbReference type="Pfam" id="PF22969">
    <property type="entry name" value="Ig_NUP210_2nd"/>
    <property type="match status" value="1"/>
</dbReference>
<dbReference type="STRING" id="6412.T1EYB9"/>
<feature type="domain" description="NUP210 Ig-like" evidence="4">
    <location>
        <begin position="1418"/>
        <end position="1511"/>
    </location>
</feature>
<feature type="domain" description="NUP210 Ig-like" evidence="11">
    <location>
        <begin position="1210"/>
        <end position="1299"/>
    </location>
</feature>
<dbReference type="InterPro" id="IPR055096">
    <property type="entry name" value="Ig_NUP210_1st"/>
</dbReference>
<feature type="signal peptide" evidence="3">
    <location>
        <begin position="1"/>
        <end position="22"/>
    </location>
</feature>
<evidence type="ECO:0000259" key="8">
    <source>
        <dbReference type="Pfam" id="PF22969"/>
    </source>
</evidence>
<feature type="domain" description="NUP210 Ig-like" evidence="7">
    <location>
        <begin position="23"/>
        <end position="119"/>
    </location>
</feature>
<dbReference type="OMA" id="SYTHGNI"/>
<keyword evidence="2" id="KW-0812">Transmembrane</keyword>
<keyword evidence="3" id="KW-0732">Signal</keyword>
<protein>
    <recommendedName>
        <fullName evidence="15">BIG2 domain-containing protein</fullName>
    </recommendedName>
</protein>
<dbReference type="Pfam" id="PF22959">
    <property type="entry name" value="Ig_NUP210_15th"/>
    <property type="match status" value="1"/>
</dbReference>
<dbReference type="Pfam" id="PF22963">
    <property type="entry name" value="Ig_NUP210_3rd"/>
    <property type="match status" value="1"/>
</dbReference>
<keyword evidence="2" id="KW-0472">Membrane</keyword>
<dbReference type="Pfam" id="PF22962">
    <property type="entry name" value="Ig_NUP210_7th"/>
    <property type="match status" value="1"/>
</dbReference>
<proteinExistence type="predicted"/>
<dbReference type="eggNOG" id="KOG1833">
    <property type="taxonomic scope" value="Eukaryota"/>
</dbReference>
<dbReference type="EMBL" id="KB095812">
    <property type="protein sequence ID" value="ESO11648.1"/>
    <property type="molecule type" value="Genomic_DNA"/>
</dbReference>
<dbReference type="Pfam" id="PF24991">
    <property type="entry name" value="Ig_NUP210_4th"/>
    <property type="match status" value="1"/>
</dbReference>
<evidence type="ECO:0000259" key="11">
    <source>
        <dbReference type="Pfam" id="PF26181"/>
    </source>
</evidence>
<feature type="region of interest" description="Disordered" evidence="1">
    <location>
        <begin position="1865"/>
        <end position="1919"/>
    </location>
</feature>
<feature type="domain" description="NUP210 fourth Ig-like" evidence="10">
    <location>
        <begin position="359"/>
        <end position="408"/>
    </location>
</feature>
<evidence type="ECO:0000313" key="14">
    <source>
        <dbReference type="Proteomes" id="UP000015101"/>
    </source>
</evidence>
<dbReference type="Proteomes" id="UP000015101">
    <property type="component" value="Unassembled WGS sequence"/>
</dbReference>
<keyword evidence="2" id="KW-1133">Transmembrane helix</keyword>
<dbReference type="InterPro" id="IPR056897">
    <property type="entry name" value="Ig_NUP210_4th"/>
</dbReference>
<dbReference type="InterPro" id="IPR055099">
    <property type="entry name" value="Ig_NUP210_7th"/>
</dbReference>
<dbReference type="InParanoid" id="T1EYB9"/>
<feature type="domain" description="NUP210 Ig-like" evidence="5">
    <location>
        <begin position="633"/>
        <end position="747"/>
    </location>
</feature>
<evidence type="ECO:0000259" key="6">
    <source>
        <dbReference type="Pfam" id="PF22963"/>
    </source>
</evidence>
<dbReference type="FunCoup" id="T1EYB9">
    <property type="interactions" value="1137"/>
</dbReference>
<dbReference type="InterPro" id="IPR055098">
    <property type="entry name" value="Ig_NUP210_3rd"/>
</dbReference>
<dbReference type="Pfam" id="PF22967">
    <property type="entry name" value="Ig_NUP210_1st"/>
    <property type="match status" value="1"/>
</dbReference>
<feature type="compositionally biased region" description="Polar residues" evidence="1">
    <location>
        <begin position="1870"/>
        <end position="1898"/>
    </location>
</feature>
<evidence type="ECO:0000259" key="10">
    <source>
        <dbReference type="Pfam" id="PF24991"/>
    </source>
</evidence>
<name>T1EYB9_HELRO</name>
<evidence type="ECO:0000313" key="13">
    <source>
        <dbReference type="EnsemblMetazoa" id="HelroP166662"/>
    </source>
</evidence>
<dbReference type="RefSeq" id="XP_009010136.1">
    <property type="nucleotide sequence ID" value="XM_009011888.1"/>
</dbReference>
<sequence length="1919" mass="211363">MNLKILFSIFFLLTGVAVISDSQKLNVPKLLLPYNSLIGINFTLEATEGCLSWKSTRPDIATVQLIYDSDHHDNRNENNDCSRVAVVASVTKIPDRKTAIIIAQDIASGKELRCDVIVDKIVSIKIQTTTKELYLDDSPEEFVLKAYNDKDDVFSSLEGMEFDWNLMPDNATSQVEQPAPNKVLRILKYSESSYVAPSYIRSLEQDGRRGDVILIKGLHTGSAMVTVRAVDEHIEIEPVRTLVVANLQLVPSVVYIMPHTSVQFTVELLKQGKAFKVTMPSSIYYLHTNDDDVIFLDVTTSTITGLTVGHTDVRLKGQNAQLAGVFREPSAGVYVVEPSYIEFSISPACNWVLETDKEYAMHKVRIELNLPQEFQLLDSSVNGSYHYVKAKQKGVFSLYAKLAAIVKDGGVAIRYESVDGSHDLEVINSIVVNVKQARGGKGKYVWKADDNLMIQIVATASGGNVGISEATAAESGSALVQIQSDRVRMSYVRAIDAKHPTFKDDCLISVLPPKRIEINESHVEVVLNEEVTIPFALILSDGTNDFPAYACEHLDFIISASNDNIFDHIEVHQLKSFSSSSKPSLLSTSPCAALRMKAKNLGTTELFVTYTYNDVVIGSSFVLAVYQPLMLVSPDNFVTISPGTSSKVVVVGGPMPWLLDDTKYFRKVTTRAVGGADGEEDDDEQSGSSISFSDIESISHSSGQMHTFTVFCHEEDEKFIRLSVGNGPTAHNRRPAVSQLYVPVSCSEPKFLKISSQPYVEEMLEGCDLKAFKRAAIPVPAGQEVHLKVNLYNRHSNKIENTTSVAIKWSLSDASLASFDIESAEDRGALSYGDNVLLHTNGYNGDLAVSVTVEMYNHLYGNRKMDPILSDQINFHLLKYPTLSSSSPVLLNSPYIKGRVIISHGSGQFDVSNNSATAALVTCNDDGDNRDGASKDSSGAASLREILITPLREGRCEIIVTDRCLLPIKHIMLNLPLEDKDIKNDVTDKTVDVTYKLIIRVTDKDNITIPSEYFHLMAFQVFSTDERVLSVGNQLKLLDEHSAYLTVRTRSVGKTSIHIEATINGNLADNIKTGSSSRSSSDKGSGSGKSAGSGDVYSYDVISNAVAVQQVILMKSFDTLQVTTSGGPQTDCLINYHLQPISEVSETNRKQSKQRKDGEHPVAVVDKQGLVTAVSVGEVKVVAECSRSWDAGAGDQLIYSQASMSLSVVQMAGVKIFSPVQKVQVPLYAVGSHNRTIDPYSFSEECKFHWTISDHHVAQLRPAFHKTNFSTKSSGNFAQRLMALRSGHVTVTLRVNKEDGTQMIDSITVKIVDRFQMLSPSIQPAHVLLTPNTQLKLLSNFKLSSSYKPKDGTVHFSESEGVLESTSAIGSFPVIFEAHHTNLGGGVDSSKISMASHDDDGDEDRYHANKMQTFVAKVKPISYIMITPVTHLHIYGNQSLSSFPIGLEFDLIVTFHDEIGFKFDAVNVDWAIAMNKHSSLKILEDQQHHHQLMMKNGTLKMMAMNSGFSVVKGQPASWSVPDDLLFINSQSGVAVAYQLGNSEVIFNFNSFVTSTKVKITPVLRYLIRLDGADSDLLSDAMSVKLVRVLLVGEKNDESCMEKVKVEQLNVTNFLYQCHAEFSTIHPHDDADVKLGDILNVEPFFSYTTVHLTINPPILSTVLTASPGSHLQPQPEGAVLKFVPAFHVLDADMYKVSYGIPDAYLRVLARKDVVDCIKVKSENDIVLQADKHPSSMDGDVVSFRVTLPRPLPSYITDNLPKWVKVVLRCEDIGQEVGVNVKISLDGDEERDEDDLAAAPSSLSPFSIWRRLRVGLRAYYEWVFYIFLCLFSFFCLFSTYMFFNPPPPSSASASLSSPSSPFVSSPGAYYSRSPTTTSPQIPQSSPKMAPNIYNTPSYQGGSPRGQRLWTLNSSPLIGKLS</sequence>
<feature type="domain" description="NUP210 Ig-like" evidence="9">
    <location>
        <begin position="517"/>
        <end position="612"/>
    </location>
</feature>
<evidence type="ECO:0000256" key="2">
    <source>
        <dbReference type="SAM" id="Phobius"/>
    </source>
</evidence>
<evidence type="ECO:0008006" key="15">
    <source>
        <dbReference type="Google" id="ProtNLM"/>
    </source>
</evidence>
<reference evidence="12 14" key="2">
    <citation type="journal article" date="2013" name="Nature">
        <title>Insights into bilaterian evolution from three spiralian genomes.</title>
        <authorList>
            <person name="Simakov O."/>
            <person name="Marletaz F."/>
            <person name="Cho S.J."/>
            <person name="Edsinger-Gonzales E."/>
            <person name="Havlak P."/>
            <person name="Hellsten U."/>
            <person name="Kuo D.H."/>
            <person name="Larsson T."/>
            <person name="Lv J."/>
            <person name="Arendt D."/>
            <person name="Savage R."/>
            <person name="Osoegawa K."/>
            <person name="de Jong P."/>
            <person name="Grimwood J."/>
            <person name="Chapman J.A."/>
            <person name="Shapiro H."/>
            <person name="Aerts A."/>
            <person name="Otillar R.P."/>
            <person name="Terry A.Y."/>
            <person name="Boore J.L."/>
            <person name="Grigoriev I.V."/>
            <person name="Lindberg D.R."/>
            <person name="Seaver E.C."/>
            <person name="Weisblat D.A."/>
            <person name="Putnam N.H."/>
            <person name="Rokhsar D.S."/>
        </authorList>
    </citation>
    <scope>NUCLEOTIDE SEQUENCE</scope>
</reference>
<dbReference type="GeneID" id="20201569"/>
<dbReference type="EnsemblMetazoa" id="HelroT166662">
    <property type="protein sequence ID" value="HelroP166662"/>
    <property type="gene ID" value="HelroG166662"/>
</dbReference>
<dbReference type="OrthoDB" id="361283at2759"/>
<dbReference type="HOGENOM" id="CLU_001205_1_1_1"/>
<dbReference type="EMBL" id="AMQM01002496">
    <property type="status" value="NOT_ANNOTATED_CDS"/>
    <property type="molecule type" value="Genomic_DNA"/>
</dbReference>